<accession>W6QB13</accession>
<keyword evidence="2" id="KW-1185">Reference proteome</keyword>
<dbReference type="Gene3D" id="1.25.40.20">
    <property type="entry name" value="Ankyrin repeat-containing domain"/>
    <property type="match status" value="1"/>
</dbReference>
<protein>
    <submittedName>
        <fullName evidence="1">Ankyrin repeat-containing domain</fullName>
    </submittedName>
</protein>
<dbReference type="InterPro" id="IPR036770">
    <property type="entry name" value="Ankyrin_rpt-contain_sf"/>
</dbReference>
<dbReference type="EMBL" id="HG792017">
    <property type="protein sequence ID" value="CDM33655.1"/>
    <property type="molecule type" value="Genomic_DNA"/>
</dbReference>
<dbReference type="STRING" id="1365484.W6QB13"/>
<dbReference type="AlphaFoldDB" id="W6QB13"/>
<proteinExistence type="predicted"/>
<dbReference type="Proteomes" id="UP000030686">
    <property type="component" value="Unassembled WGS sequence"/>
</dbReference>
<sequence>MPYKLTREDVAWGIEESAAIRAAGNSNPAVLHALLDYHKRTLRELAGCSPNANVSGSNMGTYESPLTAAIRVNSPEKVRMLLASGADPMGIHI</sequence>
<gene>
    <name evidence="1" type="ORF">PROQFM164_S03g000379</name>
</gene>
<evidence type="ECO:0000313" key="2">
    <source>
        <dbReference type="Proteomes" id="UP000030686"/>
    </source>
</evidence>
<organism evidence="1 2">
    <name type="scientific">Penicillium roqueforti (strain FM164)</name>
    <dbReference type="NCBI Taxonomy" id="1365484"/>
    <lineage>
        <taxon>Eukaryota</taxon>
        <taxon>Fungi</taxon>
        <taxon>Dikarya</taxon>
        <taxon>Ascomycota</taxon>
        <taxon>Pezizomycotina</taxon>
        <taxon>Eurotiomycetes</taxon>
        <taxon>Eurotiomycetidae</taxon>
        <taxon>Eurotiales</taxon>
        <taxon>Aspergillaceae</taxon>
        <taxon>Penicillium</taxon>
    </lineage>
</organism>
<reference evidence="1" key="1">
    <citation type="journal article" date="2014" name="Nat. Commun.">
        <title>Multiple recent horizontal transfers of a large genomic region in cheese making fungi.</title>
        <authorList>
            <person name="Cheeseman K."/>
            <person name="Ropars J."/>
            <person name="Renault P."/>
            <person name="Dupont J."/>
            <person name="Gouzy J."/>
            <person name="Branca A."/>
            <person name="Abraham A.L."/>
            <person name="Ceppi M."/>
            <person name="Conseiller E."/>
            <person name="Debuchy R."/>
            <person name="Malagnac F."/>
            <person name="Goarin A."/>
            <person name="Silar P."/>
            <person name="Lacoste S."/>
            <person name="Sallet E."/>
            <person name="Bensimon A."/>
            <person name="Giraud T."/>
            <person name="Brygoo Y."/>
        </authorList>
    </citation>
    <scope>NUCLEOTIDE SEQUENCE [LARGE SCALE GENOMIC DNA]</scope>
    <source>
        <strain evidence="1">FM164</strain>
    </source>
</reference>
<dbReference type="SUPFAM" id="SSF48403">
    <property type="entry name" value="Ankyrin repeat"/>
    <property type="match status" value="1"/>
</dbReference>
<dbReference type="OrthoDB" id="2980193at2759"/>
<name>W6QB13_PENRF</name>
<evidence type="ECO:0000313" key="1">
    <source>
        <dbReference type="EMBL" id="CDM33655.1"/>
    </source>
</evidence>